<accession>A0A1I7WWN8</accession>
<proteinExistence type="predicted"/>
<dbReference type="WBParaSite" id="Hba_09639">
    <property type="protein sequence ID" value="Hba_09639"/>
    <property type="gene ID" value="Hba_09639"/>
</dbReference>
<sequence>MRISQKFGFSFISFLQMNTKLTQPSSKICLRI</sequence>
<name>A0A1I7WWN8_HETBA</name>
<evidence type="ECO:0000313" key="2">
    <source>
        <dbReference type="WBParaSite" id="Hba_09639"/>
    </source>
</evidence>
<keyword evidence="1" id="KW-1185">Reference proteome</keyword>
<reference evidence="2" key="1">
    <citation type="submission" date="2016-11" db="UniProtKB">
        <authorList>
            <consortium name="WormBaseParasite"/>
        </authorList>
    </citation>
    <scope>IDENTIFICATION</scope>
</reference>
<organism evidence="1 2">
    <name type="scientific">Heterorhabditis bacteriophora</name>
    <name type="common">Entomopathogenic nematode worm</name>
    <dbReference type="NCBI Taxonomy" id="37862"/>
    <lineage>
        <taxon>Eukaryota</taxon>
        <taxon>Metazoa</taxon>
        <taxon>Ecdysozoa</taxon>
        <taxon>Nematoda</taxon>
        <taxon>Chromadorea</taxon>
        <taxon>Rhabditida</taxon>
        <taxon>Rhabditina</taxon>
        <taxon>Rhabditomorpha</taxon>
        <taxon>Strongyloidea</taxon>
        <taxon>Heterorhabditidae</taxon>
        <taxon>Heterorhabditis</taxon>
    </lineage>
</organism>
<dbReference type="AlphaFoldDB" id="A0A1I7WWN8"/>
<protein>
    <submittedName>
        <fullName evidence="2">Uncharacterized protein</fullName>
    </submittedName>
</protein>
<dbReference type="Proteomes" id="UP000095283">
    <property type="component" value="Unplaced"/>
</dbReference>
<evidence type="ECO:0000313" key="1">
    <source>
        <dbReference type="Proteomes" id="UP000095283"/>
    </source>
</evidence>